<evidence type="ECO:0000256" key="4">
    <source>
        <dbReference type="ARBA" id="ARBA00022980"/>
    </source>
</evidence>
<evidence type="ECO:0000313" key="9">
    <source>
        <dbReference type="Proteomes" id="UP000494245"/>
    </source>
</evidence>
<proteinExistence type="inferred from homology"/>
<evidence type="ECO:0000313" key="8">
    <source>
        <dbReference type="EMBL" id="GFK95632.1"/>
    </source>
</evidence>
<dbReference type="GO" id="GO:0019843">
    <property type="term" value="F:rRNA binding"/>
    <property type="evidence" value="ECO:0007669"/>
    <property type="project" value="UniProtKB-UniRule"/>
</dbReference>
<evidence type="ECO:0000256" key="7">
    <source>
        <dbReference type="RuleBase" id="RU003934"/>
    </source>
</evidence>
<protein>
    <recommendedName>
        <fullName evidence="6">Large ribosomal subunit protein uL23</fullName>
    </recommendedName>
</protein>
<comment type="subunit">
    <text evidence="6">Part of the 50S ribosomal subunit. Contacts protein L29, and trigger factor when it is bound to the ribosome.</text>
</comment>
<comment type="similarity">
    <text evidence="1 6 7">Belongs to the universal ribosomal protein uL23 family.</text>
</comment>
<keyword evidence="9" id="KW-1185">Reference proteome</keyword>
<keyword evidence="3 6" id="KW-0694">RNA-binding</keyword>
<organism evidence="8 9">
    <name type="scientific">Fundidesulfovibrio magnetotacticus</name>
    <dbReference type="NCBI Taxonomy" id="2730080"/>
    <lineage>
        <taxon>Bacteria</taxon>
        <taxon>Pseudomonadati</taxon>
        <taxon>Thermodesulfobacteriota</taxon>
        <taxon>Desulfovibrionia</taxon>
        <taxon>Desulfovibrionales</taxon>
        <taxon>Desulfovibrionaceae</taxon>
        <taxon>Fundidesulfovibrio</taxon>
    </lineage>
</organism>
<accession>A0A6V8LT37</accession>
<dbReference type="Gene3D" id="3.30.70.330">
    <property type="match status" value="1"/>
</dbReference>
<dbReference type="Proteomes" id="UP000494245">
    <property type="component" value="Unassembled WGS sequence"/>
</dbReference>
<dbReference type="PANTHER" id="PTHR11620">
    <property type="entry name" value="60S RIBOSOMAL PROTEIN L23A"/>
    <property type="match status" value="1"/>
</dbReference>
<evidence type="ECO:0000256" key="2">
    <source>
        <dbReference type="ARBA" id="ARBA00022730"/>
    </source>
</evidence>
<keyword evidence="4 6" id="KW-0689">Ribosomal protein</keyword>
<sequence length="96" mass="10777">MSFANILIKPLISEKATKAKEDSNQVIFYVAPDANKIEIKAAVEEAFKVKVDEVNVVRRRPLKRLRGGRKVSHVPGYKKAYVTLASGEKIEFFEGV</sequence>
<dbReference type="GO" id="GO:1990904">
    <property type="term" value="C:ribonucleoprotein complex"/>
    <property type="evidence" value="ECO:0007669"/>
    <property type="project" value="UniProtKB-KW"/>
</dbReference>
<reference evidence="8 9" key="2">
    <citation type="submission" date="2020-05" db="EMBL/GenBank/DDBJ databases">
        <title>Draft genome sequence of Desulfovibrio sp. strainFSS-1.</title>
        <authorList>
            <person name="Shimoshige H."/>
            <person name="Kobayashi H."/>
            <person name="Maekawa T."/>
        </authorList>
    </citation>
    <scope>NUCLEOTIDE SEQUENCE [LARGE SCALE GENOMIC DNA]</scope>
    <source>
        <strain evidence="8 9">SIID29052-01</strain>
    </source>
</reference>
<dbReference type="InterPro" id="IPR013025">
    <property type="entry name" value="Ribosomal_uL23-like"/>
</dbReference>
<dbReference type="InterPro" id="IPR012678">
    <property type="entry name" value="Ribosomal_uL23/eL15/eS24_sf"/>
</dbReference>
<dbReference type="InterPro" id="IPR012677">
    <property type="entry name" value="Nucleotide-bd_a/b_plait_sf"/>
</dbReference>
<dbReference type="SUPFAM" id="SSF54189">
    <property type="entry name" value="Ribosomal proteins S24e, L23 and L15e"/>
    <property type="match status" value="1"/>
</dbReference>
<dbReference type="AlphaFoldDB" id="A0A6V8LT37"/>
<comment type="function">
    <text evidence="6">One of the early assembly proteins it binds 23S rRNA. One of the proteins that surrounds the polypeptide exit tunnel on the outside of the ribosome. Forms the main docking site for trigger factor binding to the ribosome.</text>
</comment>
<dbReference type="GO" id="GO:0005840">
    <property type="term" value="C:ribosome"/>
    <property type="evidence" value="ECO:0007669"/>
    <property type="project" value="UniProtKB-KW"/>
</dbReference>
<dbReference type="InterPro" id="IPR001014">
    <property type="entry name" value="Ribosomal_uL23_CS"/>
</dbReference>
<evidence type="ECO:0000256" key="5">
    <source>
        <dbReference type="ARBA" id="ARBA00023274"/>
    </source>
</evidence>
<dbReference type="NCBIfam" id="NF004363">
    <property type="entry name" value="PRK05738.2-4"/>
    <property type="match status" value="1"/>
</dbReference>
<reference evidence="8 9" key="1">
    <citation type="submission" date="2020-04" db="EMBL/GenBank/DDBJ databases">
        <authorList>
            <consortium name="Desulfovibrio sp. FSS-1 genome sequencing consortium"/>
            <person name="Shimoshige H."/>
            <person name="Kobayashi H."/>
            <person name="Maekawa T."/>
        </authorList>
    </citation>
    <scope>NUCLEOTIDE SEQUENCE [LARGE SCALE GENOMIC DNA]</scope>
    <source>
        <strain evidence="8 9">SIID29052-01</strain>
    </source>
</reference>
<dbReference type="GO" id="GO:0003735">
    <property type="term" value="F:structural constituent of ribosome"/>
    <property type="evidence" value="ECO:0007669"/>
    <property type="project" value="InterPro"/>
</dbReference>
<keyword evidence="2 6" id="KW-0699">rRNA-binding</keyword>
<evidence type="ECO:0000256" key="6">
    <source>
        <dbReference type="HAMAP-Rule" id="MF_01369"/>
    </source>
</evidence>
<gene>
    <name evidence="6 8" type="primary">rplW</name>
    <name evidence="8" type="ORF">NNJEOMEG_03500</name>
</gene>
<dbReference type="HAMAP" id="MF_01369_B">
    <property type="entry name" value="Ribosomal_uL23_B"/>
    <property type="match status" value="1"/>
</dbReference>
<evidence type="ECO:0000256" key="1">
    <source>
        <dbReference type="ARBA" id="ARBA00006700"/>
    </source>
</evidence>
<name>A0A6V8LT37_9BACT</name>
<evidence type="ECO:0000256" key="3">
    <source>
        <dbReference type="ARBA" id="ARBA00022884"/>
    </source>
</evidence>
<dbReference type="EMBL" id="BLTE01000020">
    <property type="protein sequence ID" value="GFK95632.1"/>
    <property type="molecule type" value="Genomic_DNA"/>
</dbReference>
<keyword evidence="5 6" id="KW-0687">Ribonucleoprotein</keyword>
<dbReference type="Pfam" id="PF00276">
    <property type="entry name" value="Ribosomal_L23"/>
    <property type="match status" value="1"/>
</dbReference>
<dbReference type="RefSeq" id="WP_173086776.1">
    <property type="nucleotide sequence ID" value="NZ_BLTE01000020.1"/>
</dbReference>
<dbReference type="PROSITE" id="PS00050">
    <property type="entry name" value="RIBOSOMAL_L23"/>
    <property type="match status" value="1"/>
</dbReference>
<dbReference type="GO" id="GO:0006412">
    <property type="term" value="P:translation"/>
    <property type="evidence" value="ECO:0007669"/>
    <property type="project" value="UniProtKB-UniRule"/>
</dbReference>
<comment type="caution">
    <text evidence="8">The sequence shown here is derived from an EMBL/GenBank/DDBJ whole genome shotgun (WGS) entry which is preliminary data.</text>
</comment>